<gene>
    <name evidence="1" type="ORF">EV645_0104</name>
</gene>
<dbReference type="EMBL" id="SHKR01000001">
    <property type="protein sequence ID" value="RZU24462.1"/>
    <property type="molecule type" value="Genomic_DNA"/>
</dbReference>
<organism evidence="1 2">
    <name type="scientific">Kribbella rubisoli</name>
    <dbReference type="NCBI Taxonomy" id="3075929"/>
    <lineage>
        <taxon>Bacteria</taxon>
        <taxon>Bacillati</taxon>
        <taxon>Actinomycetota</taxon>
        <taxon>Actinomycetes</taxon>
        <taxon>Propionibacteriales</taxon>
        <taxon>Kribbellaceae</taxon>
        <taxon>Kribbella</taxon>
    </lineage>
</organism>
<sequence>MTELYPEPPHLTIAVWVASGDEVAFGQACDIAVEFGCTPSGVVELAPRGRPFAMLQDLADRSTVELTGAEFESAVHGGDPVSRPLKAGYHAKGTVIVEHLHGTEAEAHPVAVSVSAGALGLPEELWKSKDRKAAYKLAAWATDVLREPTARTGAVYGSIAVEETLPTPSALRAGHAISSLPFLSASLPSTVVHKFQTAFNQTKPVNWTHGTFFPGWHPFANGAPSEINRGALATASTTLGNALQRRTHEL</sequence>
<evidence type="ECO:0000313" key="1">
    <source>
        <dbReference type="EMBL" id="RZU24462.1"/>
    </source>
</evidence>
<accession>A0A4Q7XKZ9</accession>
<dbReference type="RefSeq" id="WP_130438547.1">
    <property type="nucleotide sequence ID" value="NZ_SHKR01000001.1"/>
</dbReference>
<protein>
    <submittedName>
        <fullName evidence="1">Uncharacterized protein</fullName>
    </submittedName>
</protein>
<dbReference type="AlphaFoldDB" id="A0A4Q7XKZ9"/>
<keyword evidence="2" id="KW-1185">Reference proteome</keyword>
<proteinExistence type="predicted"/>
<evidence type="ECO:0000313" key="2">
    <source>
        <dbReference type="Proteomes" id="UP000292027"/>
    </source>
</evidence>
<comment type="caution">
    <text evidence="1">The sequence shown here is derived from an EMBL/GenBank/DDBJ whole genome shotgun (WGS) entry which is preliminary data.</text>
</comment>
<name>A0A4Q7XKZ9_9ACTN</name>
<dbReference type="Proteomes" id="UP000292027">
    <property type="component" value="Unassembled WGS sequence"/>
</dbReference>
<reference evidence="1 2" key="1">
    <citation type="journal article" date="2015" name="Stand. Genomic Sci.">
        <title>Genomic Encyclopedia of Bacterial and Archaeal Type Strains, Phase III: the genomes of soil and plant-associated and newly described type strains.</title>
        <authorList>
            <person name="Whitman W.B."/>
            <person name="Woyke T."/>
            <person name="Klenk H.P."/>
            <person name="Zhou Y."/>
            <person name="Lilburn T.G."/>
            <person name="Beck B.J."/>
            <person name="De Vos P."/>
            <person name="Vandamme P."/>
            <person name="Eisen J.A."/>
            <person name="Garrity G."/>
            <person name="Hugenholtz P."/>
            <person name="Kyrpides N.C."/>
        </authorList>
    </citation>
    <scope>NUCLEOTIDE SEQUENCE [LARGE SCALE GENOMIC DNA]</scope>
    <source>
        <strain evidence="1 2">VKM Ac-2540</strain>
    </source>
</reference>
<dbReference type="OrthoDB" id="3819227at2"/>